<keyword evidence="2" id="KW-1185">Reference proteome</keyword>
<organism evidence="1 2">
    <name type="scientific">Irpex rosettiformis</name>
    <dbReference type="NCBI Taxonomy" id="378272"/>
    <lineage>
        <taxon>Eukaryota</taxon>
        <taxon>Fungi</taxon>
        <taxon>Dikarya</taxon>
        <taxon>Basidiomycota</taxon>
        <taxon>Agaricomycotina</taxon>
        <taxon>Agaricomycetes</taxon>
        <taxon>Polyporales</taxon>
        <taxon>Irpicaceae</taxon>
        <taxon>Irpex</taxon>
    </lineage>
</organism>
<proteinExistence type="predicted"/>
<sequence>MVYLPRAPPFSIQAERSSTMTLNTHLKTSRMQLGLKLANPMDTLPGIPGPSTENIILLVDESALIGAFIVMLLTGVGLAQVYYYSNEYSEDNLWTKGLVWLVLLLGLLQSVCVCMVTYRSLITVAHDTNFADISKILWTTPV</sequence>
<protein>
    <submittedName>
        <fullName evidence="1">Uncharacterized protein</fullName>
    </submittedName>
</protein>
<dbReference type="EMBL" id="MU274904">
    <property type="protein sequence ID" value="KAI0092189.1"/>
    <property type="molecule type" value="Genomic_DNA"/>
</dbReference>
<gene>
    <name evidence="1" type="ORF">BDY19DRAFT_585927</name>
</gene>
<evidence type="ECO:0000313" key="2">
    <source>
        <dbReference type="Proteomes" id="UP001055072"/>
    </source>
</evidence>
<accession>A0ACB8UD85</accession>
<name>A0ACB8UD85_9APHY</name>
<dbReference type="Proteomes" id="UP001055072">
    <property type="component" value="Unassembled WGS sequence"/>
</dbReference>
<evidence type="ECO:0000313" key="1">
    <source>
        <dbReference type="EMBL" id="KAI0092189.1"/>
    </source>
</evidence>
<comment type="caution">
    <text evidence="1">The sequence shown here is derived from an EMBL/GenBank/DDBJ whole genome shotgun (WGS) entry which is preliminary data.</text>
</comment>
<reference evidence="1" key="1">
    <citation type="journal article" date="2021" name="Environ. Microbiol.">
        <title>Gene family expansions and transcriptome signatures uncover fungal adaptations to wood decay.</title>
        <authorList>
            <person name="Hage H."/>
            <person name="Miyauchi S."/>
            <person name="Viragh M."/>
            <person name="Drula E."/>
            <person name="Min B."/>
            <person name="Chaduli D."/>
            <person name="Navarro D."/>
            <person name="Favel A."/>
            <person name="Norest M."/>
            <person name="Lesage-Meessen L."/>
            <person name="Balint B."/>
            <person name="Merenyi Z."/>
            <person name="de Eugenio L."/>
            <person name="Morin E."/>
            <person name="Martinez A.T."/>
            <person name="Baldrian P."/>
            <person name="Stursova M."/>
            <person name="Martinez M.J."/>
            <person name="Novotny C."/>
            <person name="Magnuson J.K."/>
            <person name="Spatafora J.W."/>
            <person name="Maurice S."/>
            <person name="Pangilinan J."/>
            <person name="Andreopoulos W."/>
            <person name="LaButti K."/>
            <person name="Hundley H."/>
            <person name="Na H."/>
            <person name="Kuo A."/>
            <person name="Barry K."/>
            <person name="Lipzen A."/>
            <person name="Henrissat B."/>
            <person name="Riley R."/>
            <person name="Ahrendt S."/>
            <person name="Nagy L.G."/>
            <person name="Grigoriev I.V."/>
            <person name="Martin F."/>
            <person name="Rosso M.N."/>
        </authorList>
    </citation>
    <scope>NUCLEOTIDE SEQUENCE</scope>
    <source>
        <strain evidence="1">CBS 384.51</strain>
    </source>
</reference>